<dbReference type="NCBIfam" id="TIGR00462">
    <property type="entry name" value="genX"/>
    <property type="match status" value="1"/>
</dbReference>
<dbReference type="GO" id="GO:0005829">
    <property type="term" value="C:cytosol"/>
    <property type="evidence" value="ECO:0007669"/>
    <property type="project" value="TreeGrafter"/>
</dbReference>
<dbReference type="Proteomes" id="UP000316199">
    <property type="component" value="Unassembled WGS sequence"/>
</dbReference>
<gene>
    <name evidence="5" type="primary">genX</name>
    <name evidence="5" type="ORF">EVA68_03320</name>
</gene>
<organism evidence="5 6">
    <name type="scientific">OM182 bacterium</name>
    <dbReference type="NCBI Taxonomy" id="2510334"/>
    <lineage>
        <taxon>Bacteria</taxon>
        <taxon>Pseudomonadati</taxon>
        <taxon>Pseudomonadota</taxon>
        <taxon>Gammaproteobacteria</taxon>
        <taxon>OMG group</taxon>
        <taxon>OM182 clade</taxon>
    </lineage>
</organism>
<dbReference type="NCBIfam" id="NF006828">
    <property type="entry name" value="PRK09350.1"/>
    <property type="match status" value="1"/>
</dbReference>
<sequence length="317" mass="35946">MENKWATEVNQETLILRNNLLIKLRAFFSERNVLEVTTPTLGMAGASDPYLDNLTVLLGSKIGYLQTSPEYAMKRLVAGGSGPIYQVCPVYRGSELGANHNIEFTMLEWYRPQYTVEDLICEVQELFQAICGIQFQVITYKEIFENFCNVNAHIASIEDLRAFVCKKELDCSHLLGEEDLSDYLDLIFSTLVEKHLEAAIVTDFPACQAALAQIQPNEEGEMVALRFECFLGGLELANGYSELRNTKEIRERFLQNNLYRRRRGLPLIPLDELAVTAMGKMDPCSGVAIGIDRLLMYLSGEKNITRVINFARDHRQN</sequence>
<evidence type="ECO:0000313" key="5">
    <source>
        <dbReference type="EMBL" id="RZO76731.1"/>
    </source>
</evidence>
<dbReference type="InterPro" id="IPR018149">
    <property type="entry name" value="Lys-tRNA-synth_II_C"/>
</dbReference>
<evidence type="ECO:0000259" key="4">
    <source>
        <dbReference type="PROSITE" id="PS50862"/>
    </source>
</evidence>
<feature type="domain" description="Aminoacyl-transfer RNA synthetases class-II family profile" evidence="4">
    <location>
        <begin position="16"/>
        <end position="317"/>
    </location>
</feature>
<reference evidence="5 6" key="1">
    <citation type="submission" date="2019-02" db="EMBL/GenBank/DDBJ databases">
        <title>Prokaryotic population dynamics and viral predation in marine succession experiment using metagenomics: the confinement effect.</title>
        <authorList>
            <person name="Haro-Moreno J.M."/>
            <person name="Rodriguez-Valera F."/>
            <person name="Lopez-Perez M."/>
        </authorList>
    </citation>
    <scope>NUCLEOTIDE SEQUENCE [LARGE SCALE GENOMIC DNA]</scope>
    <source>
        <strain evidence="5">MED-G157</strain>
    </source>
</reference>
<dbReference type="EMBL" id="SHAG01000008">
    <property type="protein sequence ID" value="RZO76731.1"/>
    <property type="molecule type" value="Genomic_DNA"/>
</dbReference>
<dbReference type="InterPro" id="IPR045864">
    <property type="entry name" value="aa-tRNA-synth_II/BPL/LPL"/>
</dbReference>
<dbReference type="PROSITE" id="PS50862">
    <property type="entry name" value="AA_TRNA_LIGASE_II"/>
    <property type="match status" value="1"/>
</dbReference>
<keyword evidence="3" id="KW-0067">ATP-binding</keyword>
<dbReference type="InterPro" id="IPR004364">
    <property type="entry name" value="Aa-tRNA-synt_II"/>
</dbReference>
<dbReference type="SUPFAM" id="SSF55681">
    <property type="entry name" value="Class II aaRS and biotin synthetases"/>
    <property type="match status" value="1"/>
</dbReference>
<evidence type="ECO:0000313" key="6">
    <source>
        <dbReference type="Proteomes" id="UP000316199"/>
    </source>
</evidence>
<accession>A0A520S2S4</accession>
<evidence type="ECO:0000256" key="2">
    <source>
        <dbReference type="ARBA" id="ARBA00022741"/>
    </source>
</evidence>
<dbReference type="AlphaFoldDB" id="A0A520S2S4"/>
<dbReference type="PANTHER" id="PTHR42918:SF6">
    <property type="entry name" value="ELONGATION FACTOR P--(R)-BETA-LYSINE LIGASE"/>
    <property type="match status" value="1"/>
</dbReference>
<dbReference type="GO" id="GO:0004824">
    <property type="term" value="F:lysine-tRNA ligase activity"/>
    <property type="evidence" value="ECO:0007669"/>
    <property type="project" value="InterPro"/>
</dbReference>
<dbReference type="InterPro" id="IPR006195">
    <property type="entry name" value="aa-tRNA-synth_II"/>
</dbReference>
<dbReference type="Gene3D" id="3.30.930.10">
    <property type="entry name" value="Bira Bifunctional Protein, Domain 2"/>
    <property type="match status" value="1"/>
</dbReference>
<keyword evidence="1" id="KW-0436">Ligase</keyword>
<dbReference type="InterPro" id="IPR004525">
    <property type="entry name" value="EpmA"/>
</dbReference>
<proteinExistence type="predicted"/>
<dbReference type="GO" id="GO:0000049">
    <property type="term" value="F:tRNA binding"/>
    <property type="evidence" value="ECO:0007669"/>
    <property type="project" value="TreeGrafter"/>
</dbReference>
<dbReference type="PRINTS" id="PR00982">
    <property type="entry name" value="TRNASYNTHLYS"/>
</dbReference>
<comment type="caution">
    <text evidence="5">The sequence shown here is derived from an EMBL/GenBank/DDBJ whole genome shotgun (WGS) entry which is preliminary data.</text>
</comment>
<dbReference type="GO" id="GO:0006430">
    <property type="term" value="P:lysyl-tRNA aminoacylation"/>
    <property type="evidence" value="ECO:0007669"/>
    <property type="project" value="InterPro"/>
</dbReference>
<evidence type="ECO:0000256" key="3">
    <source>
        <dbReference type="ARBA" id="ARBA00022840"/>
    </source>
</evidence>
<dbReference type="Pfam" id="PF00152">
    <property type="entry name" value="tRNA-synt_2"/>
    <property type="match status" value="1"/>
</dbReference>
<protein>
    <submittedName>
        <fullName evidence="5">EF-P lysine aminoacylase GenX</fullName>
    </submittedName>
</protein>
<evidence type="ECO:0000256" key="1">
    <source>
        <dbReference type="ARBA" id="ARBA00022598"/>
    </source>
</evidence>
<dbReference type="GO" id="GO:0005524">
    <property type="term" value="F:ATP binding"/>
    <property type="evidence" value="ECO:0007669"/>
    <property type="project" value="UniProtKB-KW"/>
</dbReference>
<name>A0A520S2S4_9GAMM</name>
<dbReference type="PANTHER" id="PTHR42918">
    <property type="entry name" value="LYSYL-TRNA SYNTHETASE"/>
    <property type="match status" value="1"/>
</dbReference>
<keyword evidence="2" id="KW-0547">Nucleotide-binding</keyword>